<accession>A0ABT7XXY3</accession>
<dbReference type="InterPro" id="IPR050330">
    <property type="entry name" value="Bact_OuterMem_StrucFunc"/>
</dbReference>
<dbReference type="InterPro" id="IPR006664">
    <property type="entry name" value="OMP_bac"/>
</dbReference>
<keyword evidence="3" id="KW-0998">Cell outer membrane</keyword>
<protein>
    <submittedName>
        <fullName evidence="7">OmpA family protein</fullName>
    </submittedName>
</protein>
<feature type="domain" description="OmpA-like" evidence="6">
    <location>
        <begin position="96"/>
        <end position="212"/>
    </location>
</feature>
<dbReference type="RefSeq" id="WP_289960660.1">
    <property type="nucleotide sequence ID" value="NZ_JAUEOZ010000001.1"/>
</dbReference>
<evidence type="ECO:0000256" key="3">
    <source>
        <dbReference type="ARBA" id="ARBA00023237"/>
    </source>
</evidence>
<evidence type="ECO:0000256" key="2">
    <source>
        <dbReference type="ARBA" id="ARBA00023136"/>
    </source>
</evidence>
<dbReference type="InterPro" id="IPR006665">
    <property type="entry name" value="OmpA-like"/>
</dbReference>
<proteinExistence type="predicted"/>
<reference evidence="7" key="1">
    <citation type="submission" date="2024-05" db="EMBL/GenBank/DDBJ databases">
        <title>Genome Sequences of Four Agar- Degrading Marine Bacteria.</title>
        <authorList>
            <person name="Phillips E.K."/>
            <person name="Shaffer J.C."/>
            <person name="Henson M.W."/>
            <person name="Temperton B."/>
            <person name="Thrash C.J."/>
            <person name="Martin M.O."/>
        </authorList>
    </citation>
    <scope>NUCLEOTIDE SEQUENCE</scope>
    <source>
        <strain evidence="7">EKP203</strain>
    </source>
</reference>
<name>A0ABT7XXY3_9VIBR</name>
<gene>
    <name evidence="7" type="ORF">QWJ08_03225</name>
</gene>
<organism evidence="7 8">
    <name type="scientific">Vibrio agarivorans</name>
    <dbReference type="NCBI Taxonomy" id="153622"/>
    <lineage>
        <taxon>Bacteria</taxon>
        <taxon>Pseudomonadati</taxon>
        <taxon>Pseudomonadota</taxon>
        <taxon>Gammaproteobacteria</taxon>
        <taxon>Vibrionales</taxon>
        <taxon>Vibrionaceae</taxon>
        <taxon>Vibrio</taxon>
    </lineage>
</organism>
<comment type="caution">
    <text evidence="7">The sequence shown here is derived from an EMBL/GenBank/DDBJ whole genome shotgun (WGS) entry which is preliminary data.</text>
</comment>
<keyword evidence="8" id="KW-1185">Reference proteome</keyword>
<comment type="subcellular location">
    <subcellularLocation>
        <location evidence="1">Cell outer membrane</location>
    </subcellularLocation>
</comment>
<dbReference type="Gene3D" id="3.30.1330.60">
    <property type="entry name" value="OmpA-like domain"/>
    <property type="match status" value="1"/>
</dbReference>
<dbReference type="Pfam" id="PF00691">
    <property type="entry name" value="OmpA"/>
    <property type="match status" value="1"/>
</dbReference>
<dbReference type="PRINTS" id="PR01021">
    <property type="entry name" value="OMPADOMAIN"/>
</dbReference>
<dbReference type="PROSITE" id="PS51123">
    <property type="entry name" value="OMPA_2"/>
    <property type="match status" value="1"/>
</dbReference>
<dbReference type="Proteomes" id="UP001169719">
    <property type="component" value="Unassembled WGS sequence"/>
</dbReference>
<evidence type="ECO:0000313" key="8">
    <source>
        <dbReference type="Proteomes" id="UP001169719"/>
    </source>
</evidence>
<dbReference type="PANTHER" id="PTHR30329:SF21">
    <property type="entry name" value="LIPOPROTEIN YIAD-RELATED"/>
    <property type="match status" value="1"/>
</dbReference>
<dbReference type="InterPro" id="IPR036737">
    <property type="entry name" value="OmpA-like_sf"/>
</dbReference>
<evidence type="ECO:0000313" key="7">
    <source>
        <dbReference type="EMBL" id="MDN2480409.1"/>
    </source>
</evidence>
<feature type="region of interest" description="Disordered" evidence="5">
    <location>
        <begin position="182"/>
        <end position="229"/>
    </location>
</feature>
<evidence type="ECO:0000256" key="1">
    <source>
        <dbReference type="ARBA" id="ARBA00004442"/>
    </source>
</evidence>
<sequence>MEKTVLAIGLLVSFSSYGEQISDKVVEYCGNTFSEYSHTIEIGEVQGVASHRDGYWQINQGSHDKALKWELLKMSELITDPSDCLTYISNLGIASFDNDKGQLVARVNFAFDRYYLTPLARGVLADVAKHLADNNYLVTVEGHADWVGSEEYNQALGMNRAESTADQLFTYGVRRENMTLKSYGESEPIASNKTSQGRAKNRRSDVYIPPESFEKEMDNKAEEAVVSGE</sequence>
<feature type="compositionally biased region" description="Polar residues" evidence="5">
    <location>
        <begin position="189"/>
        <end position="198"/>
    </location>
</feature>
<evidence type="ECO:0000259" key="6">
    <source>
        <dbReference type="PROSITE" id="PS51123"/>
    </source>
</evidence>
<dbReference type="PANTHER" id="PTHR30329">
    <property type="entry name" value="STATOR ELEMENT OF FLAGELLAR MOTOR COMPLEX"/>
    <property type="match status" value="1"/>
</dbReference>
<dbReference type="CDD" id="cd07185">
    <property type="entry name" value="OmpA_C-like"/>
    <property type="match status" value="1"/>
</dbReference>
<dbReference type="EMBL" id="JAUEOZ010000001">
    <property type="protein sequence ID" value="MDN2480409.1"/>
    <property type="molecule type" value="Genomic_DNA"/>
</dbReference>
<evidence type="ECO:0000256" key="4">
    <source>
        <dbReference type="PROSITE-ProRule" id="PRU00473"/>
    </source>
</evidence>
<dbReference type="SUPFAM" id="SSF103088">
    <property type="entry name" value="OmpA-like"/>
    <property type="match status" value="1"/>
</dbReference>
<keyword evidence="2 4" id="KW-0472">Membrane</keyword>
<evidence type="ECO:0000256" key="5">
    <source>
        <dbReference type="SAM" id="MobiDB-lite"/>
    </source>
</evidence>
<feature type="compositionally biased region" description="Basic and acidic residues" evidence="5">
    <location>
        <begin position="212"/>
        <end position="223"/>
    </location>
</feature>